<reference evidence="2" key="1">
    <citation type="submission" date="2017-01" db="EMBL/GenBank/DDBJ databases">
        <title>Comparative genomics of anhydrobiosis in the tardigrade Hypsibius dujardini.</title>
        <authorList>
            <person name="Yoshida Y."/>
            <person name="Koutsovoulos G."/>
            <person name="Laetsch D."/>
            <person name="Stevens L."/>
            <person name="Kumar S."/>
            <person name="Horikawa D."/>
            <person name="Ishino K."/>
            <person name="Komine S."/>
            <person name="Tomita M."/>
            <person name="Blaxter M."/>
            <person name="Arakawa K."/>
        </authorList>
    </citation>
    <scope>NUCLEOTIDE SEQUENCE [LARGE SCALE GENOMIC DNA]</scope>
    <source>
        <strain evidence="2">Z151</strain>
    </source>
</reference>
<sequence length="108" mass="12165">MIQNGFANTMKIIGVITTGTFIASQLYKDEHAGYRSQGFGKPLLGPDGREWHETDEPYGDWRELTKPFRALAGPMDGPIMPVLRGEMSLQEYVFRGPRLEKPTPKEVP</sequence>
<dbReference type="Proteomes" id="UP000192578">
    <property type="component" value="Unassembled WGS sequence"/>
</dbReference>
<name>A0A9X6NCA1_HYPEX</name>
<accession>A0A9X6NCA1</accession>
<dbReference type="EMBL" id="MTYJ01000201">
    <property type="protein sequence ID" value="OWA50744.1"/>
    <property type="molecule type" value="Genomic_DNA"/>
</dbReference>
<keyword evidence="2" id="KW-1185">Reference proteome</keyword>
<proteinExistence type="predicted"/>
<evidence type="ECO:0000313" key="1">
    <source>
        <dbReference type="EMBL" id="OWA50744.1"/>
    </source>
</evidence>
<organism evidence="1 2">
    <name type="scientific">Hypsibius exemplaris</name>
    <name type="common">Freshwater tardigrade</name>
    <dbReference type="NCBI Taxonomy" id="2072580"/>
    <lineage>
        <taxon>Eukaryota</taxon>
        <taxon>Metazoa</taxon>
        <taxon>Ecdysozoa</taxon>
        <taxon>Tardigrada</taxon>
        <taxon>Eutardigrada</taxon>
        <taxon>Parachela</taxon>
        <taxon>Hypsibioidea</taxon>
        <taxon>Hypsibiidae</taxon>
        <taxon>Hypsibius</taxon>
    </lineage>
</organism>
<protein>
    <submittedName>
        <fullName evidence="1">Uncharacterized protein</fullName>
    </submittedName>
</protein>
<comment type="caution">
    <text evidence="1">The sequence shown here is derived from an EMBL/GenBank/DDBJ whole genome shotgun (WGS) entry which is preliminary data.</text>
</comment>
<gene>
    <name evidence="1" type="ORF">BV898_15250</name>
</gene>
<dbReference type="AlphaFoldDB" id="A0A9X6NCA1"/>
<evidence type="ECO:0000313" key="2">
    <source>
        <dbReference type="Proteomes" id="UP000192578"/>
    </source>
</evidence>